<keyword evidence="1" id="KW-0472">Membrane</keyword>
<evidence type="ECO:0000256" key="1">
    <source>
        <dbReference type="SAM" id="Phobius"/>
    </source>
</evidence>
<dbReference type="EMBL" id="CYYR01000001">
    <property type="protein sequence ID" value="CUN34659.1"/>
    <property type="molecule type" value="Genomic_DNA"/>
</dbReference>
<feature type="transmembrane region" description="Helical" evidence="1">
    <location>
        <begin position="248"/>
        <end position="269"/>
    </location>
</feature>
<evidence type="ECO:0000313" key="3">
    <source>
        <dbReference type="EMBL" id="CUN34659.1"/>
    </source>
</evidence>
<evidence type="ECO:0000313" key="4">
    <source>
        <dbReference type="Proteomes" id="UP000095395"/>
    </source>
</evidence>
<gene>
    <name evidence="3" type="primary">blaR1_1</name>
    <name evidence="3" type="ORF">ERS852392_00013</name>
</gene>
<accession>A0A173W517</accession>
<dbReference type="CDD" id="cd07341">
    <property type="entry name" value="M56_BlaR1_MecR1_like"/>
    <property type="match status" value="1"/>
</dbReference>
<sequence>MSGLFLKLLNMSISASVLIVVVVLARCLLRKSPKWIHCILWALVGIRLLCPFQLETTFSLAPNAQVVSIEAGAVTSQVLAEMPALDNTANRYLAKYYFEGITIPEQETAQNPMNLIASIWLCGVAVLLVYAAVSYVHIRRKVRESVRIEGNIYICDRIQTPFIFGVLNPRIYLPSSLKEVQIKNVVAHEKAHIRRLDYLWKPLGYVLFAVYWFNPFCWLAYILFCRDIEMACDERVIKDWSAEQKKEYSLVLLSFHVSGKMITVCPLAFGEVGVKQRVKGILNFKKPTFWLIAAALLFCVIIGALFLTNPKKNDNVEENIATELSESSLTDQTLNTEKDSLADQESELNALLKKQSDAIRAQQQSFLQTWADAFCDRDEAAIDSLCMDGARKKMMKEQLLVIDEGDTIFGWSSPWPMWDTSDENSKGYTITTSYDGKNTAEILYYAWTSDPHVTVWKEDITFEERDGSYKVTDENIRFLDYIVSGTEFDEAYPQINGTPMDYTVNGMYDALVMNSLLSSSMLYQNLKDPVLAAKYLLNLLDNENKVQVEALQDGSKEGINIKITFIEDGAERFVKMIQPDSEDGIWIPQDYE</sequence>
<dbReference type="PANTHER" id="PTHR34978:SF3">
    <property type="entry name" value="SLR0241 PROTEIN"/>
    <property type="match status" value="1"/>
</dbReference>
<dbReference type="InterPro" id="IPR052173">
    <property type="entry name" value="Beta-lactam_resp_regulator"/>
</dbReference>
<dbReference type="RefSeq" id="WP_055300696.1">
    <property type="nucleotide sequence ID" value="NZ_CYYR01000001.1"/>
</dbReference>
<name>A0A173W517_9FIRM</name>
<reference evidence="3 4" key="1">
    <citation type="submission" date="2015-09" db="EMBL/GenBank/DDBJ databases">
        <authorList>
            <consortium name="Pathogen Informatics"/>
        </authorList>
    </citation>
    <scope>NUCLEOTIDE SEQUENCE [LARGE SCALE GENOMIC DNA]</scope>
    <source>
        <strain evidence="3 4">2789STDY5608835</strain>
    </source>
</reference>
<dbReference type="AlphaFoldDB" id="A0A173W517"/>
<feature type="transmembrane region" description="Helical" evidence="1">
    <location>
        <begin position="203"/>
        <end position="224"/>
    </location>
</feature>
<feature type="domain" description="Peptidase M56" evidence="2">
    <location>
        <begin position="7"/>
        <end position="279"/>
    </location>
</feature>
<keyword evidence="1" id="KW-0812">Transmembrane</keyword>
<feature type="transmembrane region" description="Helical" evidence="1">
    <location>
        <begin position="289"/>
        <end position="307"/>
    </location>
</feature>
<proteinExistence type="predicted"/>
<dbReference type="InterPro" id="IPR008756">
    <property type="entry name" value="Peptidase_M56"/>
</dbReference>
<dbReference type="PANTHER" id="PTHR34978">
    <property type="entry name" value="POSSIBLE SENSOR-TRANSDUCER PROTEIN BLAR"/>
    <property type="match status" value="1"/>
</dbReference>
<feature type="transmembrane region" description="Helical" evidence="1">
    <location>
        <begin position="35"/>
        <end position="54"/>
    </location>
</feature>
<organism evidence="3 4">
    <name type="scientific">Roseburia inulinivorans</name>
    <dbReference type="NCBI Taxonomy" id="360807"/>
    <lineage>
        <taxon>Bacteria</taxon>
        <taxon>Bacillati</taxon>
        <taxon>Bacillota</taxon>
        <taxon>Clostridia</taxon>
        <taxon>Lachnospirales</taxon>
        <taxon>Lachnospiraceae</taxon>
        <taxon>Roseburia</taxon>
    </lineage>
</organism>
<feature type="transmembrane region" description="Helical" evidence="1">
    <location>
        <begin position="6"/>
        <end position="28"/>
    </location>
</feature>
<dbReference type="Proteomes" id="UP000095395">
    <property type="component" value="Unassembled WGS sequence"/>
</dbReference>
<feature type="transmembrane region" description="Helical" evidence="1">
    <location>
        <begin position="115"/>
        <end position="138"/>
    </location>
</feature>
<dbReference type="Pfam" id="PF05569">
    <property type="entry name" value="Peptidase_M56"/>
    <property type="match status" value="1"/>
</dbReference>
<keyword evidence="1" id="KW-1133">Transmembrane helix</keyword>
<evidence type="ECO:0000259" key="2">
    <source>
        <dbReference type="Pfam" id="PF05569"/>
    </source>
</evidence>
<protein>
    <submittedName>
        <fullName evidence="3">Regulatory protein BlaR1</fullName>
    </submittedName>
</protein>